<dbReference type="EMBL" id="VSSQ01045638">
    <property type="protein sequence ID" value="MPM99554.1"/>
    <property type="molecule type" value="Genomic_DNA"/>
</dbReference>
<name>A0A645EBY1_9ZZZZ</name>
<proteinExistence type="predicted"/>
<dbReference type="AlphaFoldDB" id="A0A645EBY1"/>
<sequence length="207" mass="22949">MGFDHPIVINGFQGIRGRECRNRTLEHCCCGKRLDNQVRSNKTTGTIMNGNVLSAQCHGGEHLQCVVDGLLPALTTLYQDDRHQVLLQEIFKCYSTLVFHSFRIRDQDGTAIGYLQKGEDCTVENRMSIKLKVLFLYTQLLGCIEPLAAACSGDYDSVLGKGHAISPAWRIRASRSPSCLSSKRTRSHQSTGARRCHTACVPEPEAP</sequence>
<evidence type="ECO:0000313" key="1">
    <source>
        <dbReference type="EMBL" id="MPM99554.1"/>
    </source>
</evidence>
<reference evidence="1" key="1">
    <citation type="submission" date="2019-08" db="EMBL/GenBank/DDBJ databases">
        <authorList>
            <person name="Kucharzyk K."/>
            <person name="Murdoch R.W."/>
            <person name="Higgins S."/>
            <person name="Loffler F."/>
        </authorList>
    </citation>
    <scope>NUCLEOTIDE SEQUENCE</scope>
</reference>
<comment type="caution">
    <text evidence="1">The sequence shown here is derived from an EMBL/GenBank/DDBJ whole genome shotgun (WGS) entry which is preliminary data.</text>
</comment>
<gene>
    <name evidence="1" type="ORF">SDC9_146746</name>
</gene>
<protein>
    <submittedName>
        <fullName evidence="1">Uncharacterized protein</fullName>
    </submittedName>
</protein>
<accession>A0A645EBY1</accession>
<organism evidence="1">
    <name type="scientific">bioreactor metagenome</name>
    <dbReference type="NCBI Taxonomy" id="1076179"/>
    <lineage>
        <taxon>unclassified sequences</taxon>
        <taxon>metagenomes</taxon>
        <taxon>ecological metagenomes</taxon>
    </lineage>
</organism>